<evidence type="ECO:0000256" key="2">
    <source>
        <dbReference type="SAM" id="SignalP"/>
    </source>
</evidence>
<dbReference type="EMBL" id="UGHZ01000003">
    <property type="protein sequence ID" value="STP13686.1"/>
    <property type="molecule type" value="Genomic_DNA"/>
</dbReference>
<dbReference type="AlphaFoldDB" id="A0A377JW55"/>
<proteinExistence type="predicted"/>
<organism evidence="3 4">
    <name type="scientific">Helicobacter cinaedi</name>
    <dbReference type="NCBI Taxonomy" id="213"/>
    <lineage>
        <taxon>Bacteria</taxon>
        <taxon>Pseudomonadati</taxon>
        <taxon>Campylobacterota</taxon>
        <taxon>Epsilonproteobacteria</taxon>
        <taxon>Campylobacterales</taxon>
        <taxon>Helicobacteraceae</taxon>
        <taxon>Helicobacter</taxon>
    </lineage>
</organism>
<accession>A0A377JW55</accession>
<evidence type="ECO:0000313" key="4">
    <source>
        <dbReference type="Proteomes" id="UP000255335"/>
    </source>
</evidence>
<feature type="chain" id="PRO_5016780502" description="Periplasmic protein" evidence="2">
    <location>
        <begin position="21"/>
        <end position="87"/>
    </location>
</feature>
<feature type="region of interest" description="Disordered" evidence="1">
    <location>
        <begin position="66"/>
        <end position="87"/>
    </location>
</feature>
<dbReference type="Proteomes" id="UP000255335">
    <property type="component" value="Unassembled WGS sequence"/>
</dbReference>
<reference evidence="3 4" key="1">
    <citation type="submission" date="2018-06" db="EMBL/GenBank/DDBJ databases">
        <authorList>
            <consortium name="Pathogen Informatics"/>
            <person name="Doyle S."/>
        </authorList>
    </citation>
    <scope>NUCLEOTIDE SEQUENCE [LARGE SCALE GENOMIC DNA]</scope>
    <source>
        <strain evidence="3 4">NCTC12221</strain>
    </source>
</reference>
<evidence type="ECO:0008006" key="5">
    <source>
        <dbReference type="Google" id="ProtNLM"/>
    </source>
</evidence>
<dbReference type="RefSeq" id="WP_115026837.1">
    <property type="nucleotide sequence ID" value="NZ_UGHZ01000003.1"/>
</dbReference>
<protein>
    <recommendedName>
        <fullName evidence="5">Periplasmic protein</fullName>
    </recommendedName>
</protein>
<sequence>MKKLFLVAMGIVFSASMASAFDIKGQALGAAGDLMSGKSAKEIAEEKKKEAEEAAKAELNKQTDKALNKLDDKTGGAASMAGGLLKK</sequence>
<keyword evidence="2" id="KW-0732">Signal</keyword>
<gene>
    <name evidence="3" type="ORF">NCTC12221_01764</name>
</gene>
<evidence type="ECO:0000256" key="1">
    <source>
        <dbReference type="SAM" id="MobiDB-lite"/>
    </source>
</evidence>
<feature type="signal peptide" evidence="2">
    <location>
        <begin position="1"/>
        <end position="20"/>
    </location>
</feature>
<name>A0A377JW55_9HELI</name>
<evidence type="ECO:0000313" key="3">
    <source>
        <dbReference type="EMBL" id="STP13686.1"/>
    </source>
</evidence>